<accession>A0ABW3T718</accession>
<reference evidence="2" key="1">
    <citation type="journal article" date="2019" name="Int. J. Syst. Evol. Microbiol.">
        <title>The Global Catalogue of Microorganisms (GCM) 10K type strain sequencing project: providing services to taxonomists for standard genome sequencing and annotation.</title>
        <authorList>
            <consortium name="The Broad Institute Genomics Platform"/>
            <consortium name="The Broad Institute Genome Sequencing Center for Infectious Disease"/>
            <person name="Wu L."/>
            <person name="Ma J."/>
        </authorList>
    </citation>
    <scope>NUCLEOTIDE SEQUENCE [LARGE SCALE GENOMIC DNA]</scope>
    <source>
        <strain evidence="2">CCUG 55074</strain>
    </source>
</reference>
<dbReference type="Proteomes" id="UP001597216">
    <property type="component" value="Unassembled WGS sequence"/>
</dbReference>
<dbReference type="Gene3D" id="3.40.1440.10">
    <property type="entry name" value="GIY-YIG endonuclease"/>
    <property type="match status" value="1"/>
</dbReference>
<protein>
    <submittedName>
        <fullName evidence="1">GIY-YIG nuclease family protein</fullName>
    </submittedName>
</protein>
<comment type="caution">
    <text evidence="1">The sequence shown here is derived from an EMBL/GenBank/DDBJ whole genome shotgun (WGS) entry which is preliminary data.</text>
</comment>
<dbReference type="CDD" id="cd10451">
    <property type="entry name" value="GIY-YIG_LuxR_like"/>
    <property type="match status" value="1"/>
</dbReference>
<keyword evidence="2" id="KW-1185">Reference proteome</keyword>
<evidence type="ECO:0000313" key="2">
    <source>
        <dbReference type="Proteomes" id="UP001597216"/>
    </source>
</evidence>
<gene>
    <name evidence="1" type="ORF">ACFQ27_19675</name>
</gene>
<evidence type="ECO:0000313" key="1">
    <source>
        <dbReference type="EMBL" id="MFD1192818.1"/>
    </source>
</evidence>
<name>A0ABW3T718_9CAUL</name>
<sequence length="114" mass="12343">MSTANRKALVRAYKEAKPAFGVFALRCGADTWIGASPNLAAQENQIRFTLKMGKHPNKGLEAAIATHGAAAFAYEVLEEIDEPDLTPMGRTDLLKRRVAHWVEALSAKPLIGAV</sequence>
<dbReference type="InterPro" id="IPR035901">
    <property type="entry name" value="GIY-YIG_endonuc_sf"/>
</dbReference>
<proteinExistence type="predicted"/>
<dbReference type="RefSeq" id="WP_374344861.1">
    <property type="nucleotide sequence ID" value="NZ_JBHTLQ010000081.1"/>
</dbReference>
<dbReference type="EMBL" id="JBHTLQ010000081">
    <property type="protein sequence ID" value="MFD1192818.1"/>
    <property type="molecule type" value="Genomic_DNA"/>
</dbReference>
<organism evidence="1 2">
    <name type="scientific">Phenylobacterium conjunctum</name>
    <dbReference type="NCBI Taxonomy" id="1298959"/>
    <lineage>
        <taxon>Bacteria</taxon>
        <taxon>Pseudomonadati</taxon>
        <taxon>Pseudomonadota</taxon>
        <taxon>Alphaproteobacteria</taxon>
        <taxon>Caulobacterales</taxon>
        <taxon>Caulobacteraceae</taxon>
        <taxon>Phenylobacterium</taxon>
    </lineage>
</organism>